<dbReference type="PANTHER" id="PTHR39321:SF3">
    <property type="entry name" value="PHOSPHOPANTETHEINE ADENYLYLTRANSFERASE"/>
    <property type="match status" value="1"/>
</dbReference>
<comment type="catalytic activity">
    <reaction evidence="10 11">
        <text>nicotinate beta-D-ribonucleotide + ATP + H(+) = deamido-NAD(+) + diphosphate</text>
        <dbReference type="Rhea" id="RHEA:22860"/>
        <dbReference type="ChEBI" id="CHEBI:15378"/>
        <dbReference type="ChEBI" id="CHEBI:30616"/>
        <dbReference type="ChEBI" id="CHEBI:33019"/>
        <dbReference type="ChEBI" id="CHEBI:57502"/>
        <dbReference type="ChEBI" id="CHEBI:58437"/>
        <dbReference type="EC" id="2.7.7.18"/>
    </reaction>
</comment>
<keyword evidence="9 11" id="KW-0520">NAD</keyword>
<dbReference type="InterPro" id="IPR005248">
    <property type="entry name" value="NadD/NMNAT"/>
</dbReference>
<comment type="pathway">
    <text evidence="2 11">Cofactor biosynthesis; NAD(+) biosynthesis; deamido-NAD(+) from nicotinate D-ribonucleotide: step 1/1.</text>
</comment>
<comment type="function">
    <text evidence="1 11">Catalyzes the reversible adenylation of nicotinate mononucleotide (NaMN) to nicotinic acid adenine dinucleotide (NaAD).</text>
</comment>
<evidence type="ECO:0000256" key="11">
    <source>
        <dbReference type="HAMAP-Rule" id="MF_00244"/>
    </source>
</evidence>
<name>A0A2T0V1C3_9GAMM</name>
<dbReference type="AlphaFoldDB" id="A0A2T0V1C3"/>
<keyword evidence="6 11" id="KW-0548">Nucleotidyltransferase</keyword>
<dbReference type="EC" id="2.7.7.18" evidence="11"/>
<reference evidence="13 14" key="1">
    <citation type="submission" date="2018-03" db="EMBL/GenBank/DDBJ databases">
        <title>Genomic Encyclopedia of Type Strains, Phase III (KMG-III): the genomes of soil and plant-associated and newly described type strains.</title>
        <authorList>
            <person name="Whitman W."/>
        </authorList>
    </citation>
    <scope>NUCLEOTIDE SEQUENCE [LARGE SCALE GENOMIC DNA]</scope>
    <source>
        <strain evidence="13 14">CGMCC 1.12152</strain>
    </source>
</reference>
<evidence type="ECO:0000256" key="9">
    <source>
        <dbReference type="ARBA" id="ARBA00023027"/>
    </source>
</evidence>
<dbReference type="NCBIfam" id="NF000839">
    <property type="entry name" value="PRK00071.1-1"/>
    <property type="match status" value="1"/>
</dbReference>
<proteinExistence type="inferred from homology"/>
<evidence type="ECO:0000256" key="8">
    <source>
        <dbReference type="ARBA" id="ARBA00022840"/>
    </source>
</evidence>
<dbReference type="SUPFAM" id="SSF52374">
    <property type="entry name" value="Nucleotidylyl transferase"/>
    <property type="match status" value="1"/>
</dbReference>
<dbReference type="InterPro" id="IPR004821">
    <property type="entry name" value="Cyt_trans-like"/>
</dbReference>
<evidence type="ECO:0000256" key="2">
    <source>
        <dbReference type="ARBA" id="ARBA00005019"/>
    </source>
</evidence>
<dbReference type="InterPro" id="IPR014729">
    <property type="entry name" value="Rossmann-like_a/b/a_fold"/>
</dbReference>
<evidence type="ECO:0000256" key="4">
    <source>
        <dbReference type="ARBA" id="ARBA00022642"/>
    </source>
</evidence>
<accession>A0A2T0V1C3</accession>
<evidence type="ECO:0000259" key="12">
    <source>
        <dbReference type="Pfam" id="PF01467"/>
    </source>
</evidence>
<dbReference type="OrthoDB" id="5295945at2"/>
<dbReference type="GO" id="GO:0004515">
    <property type="term" value="F:nicotinate-nucleotide adenylyltransferase activity"/>
    <property type="evidence" value="ECO:0007669"/>
    <property type="project" value="UniProtKB-UniRule"/>
</dbReference>
<dbReference type="Pfam" id="PF01467">
    <property type="entry name" value="CTP_transf_like"/>
    <property type="match status" value="1"/>
</dbReference>
<evidence type="ECO:0000256" key="3">
    <source>
        <dbReference type="ARBA" id="ARBA00009014"/>
    </source>
</evidence>
<dbReference type="Gene3D" id="3.40.50.620">
    <property type="entry name" value="HUPs"/>
    <property type="match status" value="1"/>
</dbReference>
<evidence type="ECO:0000256" key="5">
    <source>
        <dbReference type="ARBA" id="ARBA00022679"/>
    </source>
</evidence>
<evidence type="ECO:0000256" key="10">
    <source>
        <dbReference type="ARBA" id="ARBA00048721"/>
    </source>
</evidence>
<dbReference type="GO" id="GO:0009435">
    <property type="term" value="P:NAD+ biosynthetic process"/>
    <property type="evidence" value="ECO:0007669"/>
    <property type="project" value="UniProtKB-UniRule"/>
</dbReference>
<feature type="domain" description="Cytidyltransferase-like" evidence="12">
    <location>
        <begin position="10"/>
        <end position="190"/>
    </location>
</feature>
<evidence type="ECO:0000256" key="7">
    <source>
        <dbReference type="ARBA" id="ARBA00022741"/>
    </source>
</evidence>
<gene>
    <name evidence="11" type="primary">nadD</name>
    <name evidence="13" type="ORF">B0H98_107127</name>
</gene>
<keyword evidence="4 11" id="KW-0662">Pyridine nucleotide biosynthesis</keyword>
<dbReference type="NCBIfam" id="NF000840">
    <property type="entry name" value="PRK00071.1-3"/>
    <property type="match status" value="1"/>
</dbReference>
<dbReference type="NCBIfam" id="TIGR00125">
    <property type="entry name" value="cyt_tran_rel"/>
    <property type="match status" value="1"/>
</dbReference>
<dbReference type="PANTHER" id="PTHR39321">
    <property type="entry name" value="NICOTINATE-NUCLEOTIDE ADENYLYLTRANSFERASE-RELATED"/>
    <property type="match status" value="1"/>
</dbReference>
<evidence type="ECO:0000256" key="1">
    <source>
        <dbReference type="ARBA" id="ARBA00002324"/>
    </source>
</evidence>
<protein>
    <recommendedName>
        <fullName evidence="11">Probable nicotinate-nucleotide adenylyltransferase</fullName>
        <ecNumber evidence="11">2.7.7.18</ecNumber>
    </recommendedName>
    <alternativeName>
        <fullName evidence="11">Deamido-NAD(+) diphosphorylase</fullName>
    </alternativeName>
    <alternativeName>
        <fullName evidence="11">Deamido-NAD(+) pyrophosphorylase</fullName>
    </alternativeName>
    <alternativeName>
        <fullName evidence="11">Nicotinate mononucleotide adenylyltransferase</fullName>
        <shortName evidence="11">NaMN adenylyltransferase</shortName>
    </alternativeName>
</protein>
<dbReference type="UniPathway" id="UPA00253">
    <property type="reaction ID" value="UER00332"/>
</dbReference>
<keyword evidence="5 11" id="KW-0808">Transferase</keyword>
<evidence type="ECO:0000313" key="14">
    <source>
        <dbReference type="Proteomes" id="UP000237647"/>
    </source>
</evidence>
<evidence type="ECO:0000313" key="13">
    <source>
        <dbReference type="EMBL" id="PRY63982.1"/>
    </source>
</evidence>
<keyword evidence="14" id="KW-1185">Reference proteome</keyword>
<organism evidence="13 14">
    <name type="scientific">Vreelandella songnenensis</name>
    <dbReference type="NCBI Taxonomy" id="1176243"/>
    <lineage>
        <taxon>Bacteria</taxon>
        <taxon>Pseudomonadati</taxon>
        <taxon>Pseudomonadota</taxon>
        <taxon>Gammaproteobacteria</taxon>
        <taxon>Oceanospirillales</taxon>
        <taxon>Halomonadaceae</taxon>
        <taxon>Vreelandella</taxon>
    </lineage>
</organism>
<keyword evidence="7 11" id="KW-0547">Nucleotide-binding</keyword>
<keyword evidence="8 11" id="KW-0067">ATP-binding</keyword>
<dbReference type="CDD" id="cd02165">
    <property type="entry name" value="NMNAT"/>
    <property type="match status" value="1"/>
</dbReference>
<dbReference type="Proteomes" id="UP000237647">
    <property type="component" value="Unassembled WGS sequence"/>
</dbReference>
<dbReference type="NCBIfam" id="TIGR00482">
    <property type="entry name" value="nicotinate (nicotinamide) nucleotide adenylyltransferase"/>
    <property type="match status" value="1"/>
</dbReference>
<dbReference type="RefSeq" id="WP_106375389.1">
    <property type="nucleotide sequence ID" value="NZ_PVTK01000007.1"/>
</dbReference>
<comment type="caution">
    <text evidence="13">The sequence shown here is derived from an EMBL/GenBank/DDBJ whole genome shotgun (WGS) entry which is preliminary data.</text>
</comment>
<comment type="similarity">
    <text evidence="3 11">Belongs to the NadD family.</text>
</comment>
<dbReference type="HAMAP" id="MF_00244">
    <property type="entry name" value="NaMN_adenylyltr"/>
    <property type="match status" value="1"/>
</dbReference>
<evidence type="ECO:0000256" key="6">
    <source>
        <dbReference type="ARBA" id="ARBA00022695"/>
    </source>
</evidence>
<dbReference type="GO" id="GO:0005524">
    <property type="term" value="F:ATP binding"/>
    <property type="evidence" value="ECO:0007669"/>
    <property type="project" value="UniProtKB-KW"/>
</dbReference>
<sequence length="223" mass="24719">MSSQALRVGMLGGTFDPIHHGHLRSALEAREALGLDRLHMIPAPKPPLRGEPQVSAEQRLTLLTLGIGETPGLYADDRELRRDGPSYSIDTLIELRKEYGPQARLVMIIGFDAFLRLAQWHQAQALFDHAHLAVMARPGYAAPWPEELTELVGAREVEGADSLMQRPSGGVMMLTLPSQMAISATYIRKRLGEGKSTRYLLPEAVEEAIGKNGFYRHFSSHDE</sequence>
<dbReference type="EMBL" id="PVTK01000007">
    <property type="protein sequence ID" value="PRY63982.1"/>
    <property type="molecule type" value="Genomic_DNA"/>
</dbReference>